<dbReference type="Proteomes" id="UP000178114">
    <property type="component" value="Unassembled WGS sequence"/>
</dbReference>
<dbReference type="AlphaFoldDB" id="A0A1F5X1X7"/>
<feature type="transmembrane region" description="Helical" evidence="1">
    <location>
        <begin position="97"/>
        <end position="117"/>
    </location>
</feature>
<proteinExistence type="predicted"/>
<feature type="transmembrane region" description="Helical" evidence="1">
    <location>
        <begin position="7"/>
        <end position="30"/>
    </location>
</feature>
<sequence length="366" mass="42490">MKRNIYIFLFVVLGAILQFLAHALIEMWYIGLLLADFLKYGFGLTWDTWVLIHNVLTVVFFLAGAWIGYKEGIYWWRKIYEENILTQRRALSFKSKILIFSALILLFLLYFAFGLYFPALEHIGDRYVNRACTMEAKQCPDGSYVGRTGPRCEFAECPNVEPSMFDISDWQTYRNEKYGFEVRYPPEWNFSNFESKYLISFALKSQTQGTISLQIQSNPNKLSIQKWYEAKTPSGYSQYLQPYRLINGVDALILDKSAFTSVFFMRDEKVYIFMNEGIGNYLGKYTEVDRKLFNQILSTFKFLEPDASLQEIPEKLACNTDNDCVLWLCAGALNKQWAKSAPPDSPCMMYQGYTAQCIEQKCTAVK</sequence>
<dbReference type="EMBL" id="MFID01000002">
    <property type="protein sequence ID" value="OGF81908.1"/>
    <property type="molecule type" value="Genomic_DNA"/>
</dbReference>
<evidence type="ECO:0000256" key="1">
    <source>
        <dbReference type="SAM" id="Phobius"/>
    </source>
</evidence>
<protein>
    <submittedName>
        <fullName evidence="2">Uncharacterized protein</fullName>
    </submittedName>
</protein>
<evidence type="ECO:0000313" key="3">
    <source>
        <dbReference type="Proteomes" id="UP000178114"/>
    </source>
</evidence>
<dbReference type="STRING" id="1798351.A2930_00330"/>
<feature type="transmembrane region" description="Helical" evidence="1">
    <location>
        <begin position="50"/>
        <end position="69"/>
    </location>
</feature>
<comment type="caution">
    <text evidence="2">The sequence shown here is derived from an EMBL/GenBank/DDBJ whole genome shotgun (WGS) entry which is preliminary data.</text>
</comment>
<organism evidence="2 3">
    <name type="scientific">Candidatus Giovannonibacteria bacterium RIFCSPLOWO2_01_FULL_45_34</name>
    <dbReference type="NCBI Taxonomy" id="1798351"/>
    <lineage>
        <taxon>Bacteria</taxon>
        <taxon>Candidatus Giovannoniibacteriota</taxon>
    </lineage>
</organism>
<name>A0A1F5X1X7_9BACT</name>
<gene>
    <name evidence="2" type="ORF">A2930_00330</name>
</gene>
<keyword evidence="1" id="KW-0472">Membrane</keyword>
<evidence type="ECO:0000313" key="2">
    <source>
        <dbReference type="EMBL" id="OGF81908.1"/>
    </source>
</evidence>
<keyword evidence="1" id="KW-0812">Transmembrane</keyword>
<accession>A0A1F5X1X7</accession>
<reference evidence="2 3" key="1">
    <citation type="journal article" date="2016" name="Nat. Commun.">
        <title>Thousands of microbial genomes shed light on interconnected biogeochemical processes in an aquifer system.</title>
        <authorList>
            <person name="Anantharaman K."/>
            <person name="Brown C.T."/>
            <person name="Hug L.A."/>
            <person name="Sharon I."/>
            <person name="Castelle C.J."/>
            <person name="Probst A.J."/>
            <person name="Thomas B.C."/>
            <person name="Singh A."/>
            <person name="Wilkins M.J."/>
            <person name="Karaoz U."/>
            <person name="Brodie E.L."/>
            <person name="Williams K.H."/>
            <person name="Hubbard S.S."/>
            <person name="Banfield J.F."/>
        </authorList>
    </citation>
    <scope>NUCLEOTIDE SEQUENCE [LARGE SCALE GENOMIC DNA]</scope>
</reference>
<keyword evidence="1" id="KW-1133">Transmembrane helix</keyword>